<keyword evidence="11" id="KW-1185">Reference proteome</keyword>
<evidence type="ECO:0000256" key="4">
    <source>
        <dbReference type="ARBA" id="ARBA00022854"/>
    </source>
</evidence>
<gene>
    <name evidence="8" type="ORF">HDID_LOCUS10752</name>
    <name evidence="9" type="ORF">WMSIL1_LOCUS1758</name>
</gene>
<reference evidence="9 11" key="3">
    <citation type="submission" date="2019-07" db="EMBL/GenBank/DDBJ databases">
        <authorList>
            <person name="Jastrzebski P J."/>
            <person name="Paukszto L."/>
            <person name="Jastrzebski P J."/>
        </authorList>
    </citation>
    <scope>NUCLEOTIDE SEQUENCE [LARGE SCALE GENOMIC DNA]</scope>
    <source>
        <strain evidence="9 11">WMS-il1</strain>
    </source>
</reference>
<evidence type="ECO:0000256" key="3">
    <source>
        <dbReference type="ARBA" id="ARBA00022729"/>
    </source>
</evidence>
<dbReference type="Proteomes" id="UP000274504">
    <property type="component" value="Unassembled WGS sequence"/>
</dbReference>
<dbReference type="EMBL" id="CABIJS010000044">
    <property type="protein sequence ID" value="VUZ40922.1"/>
    <property type="molecule type" value="Genomic_DNA"/>
</dbReference>
<evidence type="ECO:0000256" key="1">
    <source>
        <dbReference type="ARBA" id="ARBA00004613"/>
    </source>
</evidence>
<dbReference type="GO" id="GO:0005576">
    <property type="term" value="C:extracellular region"/>
    <property type="evidence" value="ECO:0007669"/>
    <property type="project" value="UniProtKB-SubCell"/>
</dbReference>
<evidence type="ECO:0000313" key="10">
    <source>
        <dbReference type="Proteomes" id="UP000274504"/>
    </source>
</evidence>
<evidence type="ECO:0000313" key="12">
    <source>
        <dbReference type="WBParaSite" id="HDID_0001075401-mRNA-1"/>
    </source>
</evidence>
<keyword evidence="5" id="KW-1015">Disulfide bond</keyword>
<evidence type="ECO:0000313" key="9">
    <source>
        <dbReference type="EMBL" id="VUZ40922.1"/>
    </source>
</evidence>
<feature type="chain" id="PRO_5044546609" evidence="6">
    <location>
        <begin position="18"/>
        <end position="80"/>
    </location>
</feature>
<protein>
    <submittedName>
        <fullName evidence="12">UPF0506 domain-containing protein</fullName>
    </submittedName>
</protein>
<reference evidence="12" key="1">
    <citation type="submission" date="2017-02" db="UniProtKB">
        <authorList>
            <consortium name="WormBaseParasite"/>
        </authorList>
    </citation>
    <scope>IDENTIFICATION</scope>
</reference>
<evidence type="ECO:0000256" key="6">
    <source>
        <dbReference type="SAM" id="SignalP"/>
    </source>
</evidence>
<proteinExistence type="predicted"/>
<sequence>MRSLLILLACLLSVATAGNECQLEGDPCDRIFLNPCCRGLKCVFDSRGDGICQKCLPSGYLCFGHSECCSKKCQWFFTCK</sequence>
<comment type="subcellular location">
    <subcellularLocation>
        <location evidence="1">Secreted</location>
    </subcellularLocation>
</comment>
<dbReference type="Pfam" id="PF11703">
    <property type="entry name" value="UPF0506"/>
    <property type="match status" value="1"/>
</dbReference>
<name>A0A0R3SYA9_HYMDI</name>
<evidence type="ECO:0000313" key="8">
    <source>
        <dbReference type="EMBL" id="VDL63930.1"/>
    </source>
</evidence>
<dbReference type="AlphaFoldDB" id="A0A0R3SYA9"/>
<evidence type="ECO:0000259" key="7">
    <source>
        <dbReference type="Pfam" id="PF11703"/>
    </source>
</evidence>
<dbReference type="Proteomes" id="UP000321570">
    <property type="component" value="Unassembled WGS sequence"/>
</dbReference>
<dbReference type="WBParaSite" id="HDID_0001075401-mRNA-1">
    <property type="protein sequence ID" value="HDID_0001075401-mRNA-1"/>
    <property type="gene ID" value="HDID_0001075401"/>
</dbReference>
<keyword evidence="3 6" id="KW-0732">Signal</keyword>
<keyword evidence="2" id="KW-0964">Secreted</keyword>
<keyword evidence="4" id="KW-0960">Knottin</keyword>
<dbReference type="EMBL" id="UYSG01011896">
    <property type="protein sequence ID" value="VDL63930.1"/>
    <property type="molecule type" value="Genomic_DNA"/>
</dbReference>
<dbReference type="InterPro" id="IPR021712">
    <property type="entry name" value="UPF0506"/>
</dbReference>
<evidence type="ECO:0000313" key="11">
    <source>
        <dbReference type="Proteomes" id="UP000321570"/>
    </source>
</evidence>
<accession>A0A0R3SYA9</accession>
<organism evidence="12">
    <name type="scientific">Hymenolepis diminuta</name>
    <name type="common">Rat tapeworm</name>
    <dbReference type="NCBI Taxonomy" id="6216"/>
    <lineage>
        <taxon>Eukaryota</taxon>
        <taxon>Metazoa</taxon>
        <taxon>Spiralia</taxon>
        <taxon>Lophotrochozoa</taxon>
        <taxon>Platyhelminthes</taxon>
        <taxon>Cestoda</taxon>
        <taxon>Eucestoda</taxon>
        <taxon>Cyclophyllidea</taxon>
        <taxon>Hymenolepididae</taxon>
        <taxon>Hymenolepis</taxon>
    </lineage>
</organism>
<feature type="domain" description="UPF0506" evidence="7">
    <location>
        <begin position="21"/>
        <end position="76"/>
    </location>
</feature>
<reference evidence="8 10" key="2">
    <citation type="submission" date="2018-11" db="EMBL/GenBank/DDBJ databases">
        <authorList>
            <consortium name="Pathogen Informatics"/>
        </authorList>
    </citation>
    <scope>NUCLEOTIDE SEQUENCE [LARGE SCALE GENOMIC DNA]</scope>
</reference>
<evidence type="ECO:0000256" key="2">
    <source>
        <dbReference type="ARBA" id="ARBA00022525"/>
    </source>
</evidence>
<feature type="signal peptide" evidence="6">
    <location>
        <begin position="1"/>
        <end position="17"/>
    </location>
</feature>
<evidence type="ECO:0000256" key="5">
    <source>
        <dbReference type="ARBA" id="ARBA00023157"/>
    </source>
</evidence>